<name>A0A6M3L8A2_9ZZZZ</name>
<proteinExistence type="predicted"/>
<sequence>MKNGKDKIKGLVCCCCGSLTKGRQWYNRDIGYGLCDRCAGWLEGKGTTAEEMTSCYGERGVHYCINLT</sequence>
<evidence type="ECO:0000313" key="2">
    <source>
        <dbReference type="EMBL" id="QJA90653.1"/>
    </source>
</evidence>
<protein>
    <submittedName>
        <fullName evidence="2">Uncharacterized protein</fullName>
    </submittedName>
</protein>
<reference evidence="2" key="1">
    <citation type="submission" date="2020-03" db="EMBL/GenBank/DDBJ databases">
        <title>The deep terrestrial virosphere.</title>
        <authorList>
            <person name="Holmfeldt K."/>
            <person name="Nilsson E."/>
            <person name="Simone D."/>
            <person name="Lopez-Fernandez M."/>
            <person name="Wu X."/>
            <person name="de Brujin I."/>
            <person name="Lundin D."/>
            <person name="Andersson A."/>
            <person name="Bertilsson S."/>
            <person name="Dopson M."/>
        </authorList>
    </citation>
    <scope>NUCLEOTIDE SEQUENCE</scope>
    <source>
        <strain evidence="1">MM415A06318</strain>
        <strain evidence="2">MM415B03618</strain>
    </source>
</reference>
<dbReference type="AlphaFoldDB" id="A0A6M3L8A2"/>
<gene>
    <name evidence="1" type="ORF">MM415A06318_0011</name>
    <name evidence="2" type="ORF">MM415B03618_0006</name>
</gene>
<organism evidence="2">
    <name type="scientific">viral metagenome</name>
    <dbReference type="NCBI Taxonomy" id="1070528"/>
    <lineage>
        <taxon>unclassified sequences</taxon>
        <taxon>metagenomes</taxon>
        <taxon>organismal metagenomes</taxon>
    </lineage>
</organism>
<dbReference type="EMBL" id="MT141623">
    <property type="protein sequence ID" value="QJA68509.1"/>
    <property type="molecule type" value="Genomic_DNA"/>
</dbReference>
<evidence type="ECO:0000313" key="1">
    <source>
        <dbReference type="EMBL" id="QJA68509.1"/>
    </source>
</evidence>
<dbReference type="EMBL" id="MT142928">
    <property type="protein sequence ID" value="QJA90653.1"/>
    <property type="molecule type" value="Genomic_DNA"/>
</dbReference>
<accession>A0A6M3L8A2</accession>